<organism evidence="2 3">
    <name type="scientific">Methylobacterium komagatae</name>
    <dbReference type="NCBI Taxonomy" id="374425"/>
    <lineage>
        <taxon>Bacteria</taxon>
        <taxon>Pseudomonadati</taxon>
        <taxon>Pseudomonadota</taxon>
        <taxon>Alphaproteobacteria</taxon>
        <taxon>Hyphomicrobiales</taxon>
        <taxon>Methylobacteriaceae</taxon>
        <taxon>Methylobacterium</taxon>
    </lineage>
</organism>
<dbReference type="InterPro" id="IPR038726">
    <property type="entry name" value="PDDEXK_AddAB-type"/>
</dbReference>
<evidence type="ECO:0000313" key="3">
    <source>
        <dbReference type="Proteomes" id="UP001596292"/>
    </source>
</evidence>
<accession>A0ABW2BI42</accession>
<comment type="caution">
    <text evidence="2">The sequence shown here is derived from an EMBL/GenBank/DDBJ whole genome shotgun (WGS) entry which is preliminary data.</text>
</comment>
<dbReference type="Pfam" id="PF12705">
    <property type="entry name" value="PDDEXK_1"/>
    <property type="match status" value="1"/>
</dbReference>
<keyword evidence="3" id="KW-1185">Reference proteome</keyword>
<dbReference type="RefSeq" id="WP_378967688.1">
    <property type="nucleotide sequence ID" value="NZ_JBHSWN010000001.1"/>
</dbReference>
<evidence type="ECO:0000313" key="2">
    <source>
        <dbReference type="EMBL" id="MFC6789056.1"/>
    </source>
</evidence>
<dbReference type="InterPro" id="IPR011604">
    <property type="entry name" value="PDDEXK-like_dom_sf"/>
</dbReference>
<dbReference type="Proteomes" id="UP001596292">
    <property type="component" value="Unassembled WGS sequence"/>
</dbReference>
<dbReference type="EMBL" id="JBHSWN010000001">
    <property type="protein sequence ID" value="MFC6789056.1"/>
    <property type="molecule type" value="Genomic_DNA"/>
</dbReference>
<evidence type="ECO:0000259" key="1">
    <source>
        <dbReference type="Pfam" id="PF12705"/>
    </source>
</evidence>
<proteinExistence type="predicted"/>
<dbReference type="Gene3D" id="3.90.320.10">
    <property type="match status" value="1"/>
</dbReference>
<feature type="domain" description="PD-(D/E)XK endonuclease-like" evidence="1">
    <location>
        <begin position="605"/>
        <end position="879"/>
    </location>
</feature>
<sequence>MDGAVVGPAGLLDILATRLGLGGPRVPPVVRIATWQRKLEAAAVDTSRFWSASMASDGWATARQLLSWRDALVEAGWSPERLVAPPARLADLAAAELVGPILPGGREDLLREVILAIEGGAAIDIDLLECVEDINLLGPGWNRLVRAVEAAGTAVRPVATSAPVDVSTDIGRLHHYLLTGQRTPFIGDGTVCDVSAVSAIAAAECVAEWLASEIEAGATGDAVVIVPSGDSSLLDQALTRRGTPLLGLSPASSFRGALQVLSLSFAVAWTPMDPGKLRELLLLPRPPIRRWAARILARALTKEPGLGGPAWQLAWEQIETRLREEAADTGDGQASCKATAEVASTLDRWRAWTNGGRYDRKTGMPAPDAIALCRRVHDWAIDLDAGGRDPLLLCVVGAARALVEALEALGHSPVTALQIDRMIDQTIAEGLPDPARHAQEGRLRAVNDPGALWGAAHRVVWWDFTGSASSSPRFPWSAREGAALDAAGCCPERPDAQRRREASHWQSAALNARSLVLVRPALDRGSEAGPHPFFQQLHPVLDRAPGAPSIGFAAERLFVEERLPLAAREVVRSSSVAVALPSAQAAWDLPPTLSQRAQDAERRESATSFDDLLTCQLRWILKHLVGLRAGGARGIPKPEQLLGNLAHAVAQAAFRPGEVPDPTIVRPRAVLALDDLLPRIAAPLLLPGHASELAFARQRIPDALASLSDILARGRFAIEGMEVEHEQDFDIVQVASRIDLVVRGPDGRRAIVDLKWTENGATAHRDKLAEGRAIQLATYSRLVEPDGAGAPAGYYLLRQQRLLAEAGSPLAHEAITVSRSLADTWDAMVEDSARLTALAKKGRGIAAGIPGAHEHLPEDLAFTAGAKTCAYCDMTRLCRSASVG</sequence>
<protein>
    <submittedName>
        <fullName evidence="2">PD-(D/E)XK nuclease family protein</fullName>
    </submittedName>
</protein>
<reference evidence="3" key="1">
    <citation type="journal article" date="2019" name="Int. J. Syst. Evol. Microbiol.">
        <title>The Global Catalogue of Microorganisms (GCM) 10K type strain sequencing project: providing services to taxonomists for standard genome sequencing and annotation.</title>
        <authorList>
            <consortium name="The Broad Institute Genomics Platform"/>
            <consortium name="The Broad Institute Genome Sequencing Center for Infectious Disease"/>
            <person name="Wu L."/>
            <person name="Ma J."/>
        </authorList>
    </citation>
    <scope>NUCLEOTIDE SEQUENCE [LARGE SCALE GENOMIC DNA]</scope>
    <source>
        <strain evidence="3">CCUG 48316</strain>
    </source>
</reference>
<gene>
    <name evidence="2" type="ORF">ACFQE0_05070</name>
</gene>
<name>A0ABW2BI42_9HYPH</name>